<reference evidence="2" key="1">
    <citation type="submission" date="2018-05" db="EMBL/GenBank/DDBJ databases">
        <authorList>
            <person name="Lanie J.A."/>
            <person name="Ng W.-L."/>
            <person name="Kazmierczak K.M."/>
            <person name="Andrzejewski T.M."/>
            <person name="Davidsen T.M."/>
            <person name="Wayne K.J."/>
            <person name="Tettelin H."/>
            <person name="Glass J.I."/>
            <person name="Rusch D."/>
            <person name="Podicherti R."/>
            <person name="Tsui H.-C.T."/>
            <person name="Winkler M.E."/>
        </authorList>
    </citation>
    <scope>NUCLEOTIDE SEQUENCE</scope>
</reference>
<feature type="coiled-coil region" evidence="1">
    <location>
        <begin position="82"/>
        <end position="109"/>
    </location>
</feature>
<dbReference type="AlphaFoldDB" id="A0A382D2Y0"/>
<organism evidence="2">
    <name type="scientific">marine metagenome</name>
    <dbReference type="NCBI Taxonomy" id="408172"/>
    <lineage>
        <taxon>unclassified sequences</taxon>
        <taxon>metagenomes</taxon>
        <taxon>ecological metagenomes</taxon>
    </lineage>
</organism>
<feature type="non-terminal residue" evidence="2">
    <location>
        <position position="187"/>
    </location>
</feature>
<evidence type="ECO:0000256" key="1">
    <source>
        <dbReference type="SAM" id="Coils"/>
    </source>
</evidence>
<sequence>MRTTWWIICLGLVVLACAGPQAAQQTRTVSVPVPEPHPSEPELKSGPVLNMDRISLSDSLLFVRDPLQTLEDIRNHYDIALAAAKKQDLATAQTAIDEALRRLVALSDQQQSWVVAGRKDLLRDLSRLVINMHEGRPLAESETRGNVTRDYNSRVTKQVNWWLRYSQDALKLSYARSGLYGTLIRNE</sequence>
<gene>
    <name evidence="2" type="ORF">METZ01_LOCUS184811</name>
</gene>
<keyword evidence="1" id="KW-0175">Coiled coil</keyword>
<accession>A0A382D2Y0</accession>
<protein>
    <submittedName>
        <fullName evidence="2">Uncharacterized protein</fullName>
    </submittedName>
</protein>
<dbReference type="PROSITE" id="PS51257">
    <property type="entry name" value="PROKAR_LIPOPROTEIN"/>
    <property type="match status" value="1"/>
</dbReference>
<proteinExistence type="predicted"/>
<dbReference type="EMBL" id="UINC01037053">
    <property type="protein sequence ID" value="SVB31957.1"/>
    <property type="molecule type" value="Genomic_DNA"/>
</dbReference>
<evidence type="ECO:0000313" key="2">
    <source>
        <dbReference type="EMBL" id="SVB31957.1"/>
    </source>
</evidence>
<name>A0A382D2Y0_9ZZZZ</name>